<dbReference type="GO" id="GO:0015079">
    <property type="term" value="F:potassium ion transmembrane transporter activity"/>
    <property type="evidence" value="ECO:0007669"/>
    <property type="project" value="InterPro"/>
</dbReference>
<evidence type="ECO:0000313" key="4">
    <source>
        <dbReference type="Proteomes" id="UP000000707"/>
    </source>
</evidence>
<feature type="transmembrane region" description="Helical" evidence="2">
    <location>
        <begin position="41"/>
        <end position="69"/>
    </location>
</feature>
<organism evidence="4">
    <name type="scientific">Candida tenuis (strain ATCC 10573 / BCRC 21748 / CBS 615 / JCM 9827 / NBRC 10315 / NRRL Y-1498 / VKM Y-70)</name>
    <name type="common">Yeast</name>
    <name type="synonym">Yamadazyma tenuis</name>
    <dbReference type="NCBI Taxonomy" id="590646"/>
    <lineage>
        <taxon>Eukaryota</taxon>
        <taxon>Fungi</taxon>
        <taxon>Dikarya</taxon>
        <taxon>Ascomycota</taxon>
        <taxon>Saccharomycotina</taxon>
        <taxon>Pichiomycetes</taxon>
        <taxon>Debaryomycetaceae</taxon>
        <taxon>Yamadazyma</taxon>
    </lineage>
</organism>
<dbReference type="EMBL" id="GL996515">
    <property type="protein sequence ID" value="EGV65009.1"/>
    <property type="molecule type" value="Genomic_DNA"/>
</dbReference>
<dbReference type="eggNOG" id="ENOG502QVFG">
    <property type="taxonomic scope" value="Eukaryota"/>
</dbReference>
<reference evidence="3 4" key="1">
    <citation type="journal article" date="2011" name="Proc. Natl. Acad. Sci. U.S.A.">
        <title>Comparative genomics of xylose-fermenting fungi for enhanced biofuel production.</title>
        <authorList>
            <person name="Wohlbach D.J."/>
            <person name="Kuo A."/>
            <person name="Sato T.K."/>
            <person name="Potts K.M."/>
            <person name="Salamov A.A."/>
            <person name="LaButti K.M."/>
            <person name="Sun H."/>
            <person name="Clum A."/>
            <person name="Pangilinan J.L."/>
            <person name="Lindquist E.A."/>
            <person name="Lucas S."/>
            <person name="Lapidus A."/>
            <person name="Jin M."/>
            <person name="Gunawan C."/>
            <person name="Balan V."/>
            <person name="Dale B.E."/>
            <person name="Jeffries T.W."/>
            <person name="Zinkel R."/>
            <person name="Barry K.W."/>
            <person name="Grigoriev I.V."/>
            <person name="Gasch A.P."/>
        </authorList>
    </citation>
    <scope>NUCLEOTIDE SEQUENCE [LARGE SCALE GENOMIC DNA]</scope>
    <source>
        <strain evidence="3">ATCC 10573</strain>
        <strain evidence="4">ATCC 10573 / BCRC 21748 / CBS 615 / JCM 9827 / NBRC 10315 / NRRL Y-1498 / VKM Y-70</strain>
    </source>
</reference>
<feature type="compositionally biased region" description="Polar residues" evidence="1">
    <location>
        <begin position="443"/>
        <end position="467"/>
    </location>
</feature>
<gene>
    <name evidence="3" type="ORF">CANTEDRAFT_113297</name>
</gene>
<evidence type="ECO:0008006" key="5">
    <source>
        <dbReference type="Google" id="ProtNLM"/>
    </source>
</evidence>
<dbReference type="OrthoDB" id="2128042at2759"/>
<dbReference type="InterPro" id="IPR031606">
    <property type="entry name" value="Kch1/2"/>
</dbReference>
<feature type="transmembrane region" description="Helical" evidence="2">
    <location>
        <begin position="210"/>
        <end position="239"/>
    </location>
</feature>
<dbReference type="PANTHER" id="PTHR36424">
    <property type="entry name" value="PHEROMONE-REGULATED MEMBRANE PROTEIN 6"/>
    <property type="match status" value="1"/>
</dbReference>
<name>G3B1T9_CANTC</name>
<dbReference type="HOGENOM" id="CLU_482420_0_0_1"/>
<keyword evidence="2" id="KW-0812">Transmembrane</keyword>
<keyword evidence="4" id="KW-1185">Reference proteome</keyword>
<evidence type="ECO:0000256" key="2">
    <source>
        <dbReference type="SAM" id="Phobius"/>
    </source>
</evidence>
<evidence type="ECO:0000256" key="1">
    <source>
        <dbReference type="SAM" id="MobiDB-lite"/>
    </source>
</evidence>
<feature type="transmembrane region" description="Helical" evidence="2">
    <location>
        <begin position="89"/>
        <end position="110"/>
    </location>
</feature>
<protein>
    <recommendedName>
        <fullName evidence="5">Vacuolar membrane protein</fullName>
    </recommendedName>
</protein>
<feature type="region of interest" description="Disordered" evidence="1">
    <location>
        <begin position="415"/>
        <end position="491"/>
    </location>
</feature>
<dbReference type="PANTHER" id="PTHR36424:SF1">
    <property type="entry name" value="LOW AFFINITY K(+) TRANSPORTER 1-RELATED"/>
    <property type="match status" value="1"/>
</dbReference>
<keyword evidence="2" id="KW-1133">Transmembrane helix</keyword>
<dbReference type="GO" id="GO:0005886">
    <property type="term" value="C:plasma membrane"/>
    <property type="evidence" value="ECO:0007669"/>
    <property type="project" value="InterPro"/>
</dbReference>
<feature type="region of interest" description="Disordered" evidence="1">
    <location>
        <begin position="344"/>
        <end position="364"/>
    </location>
</feature>
<keyword evidence="2" id="KW-0472">Membrane</keyword>
<dbReference type="STRING" id="590646.G3B1T9"/>
<dbReference type="EMBL" id="GL996515">
    <property type="protein sequence ID" value="EGV65010.1"/>
    <property type="molecule type" value="Genomic_DNA"/>
</dbReference>
<dbReference type="Pfam" id="PF16944">
    <property type="entry name" value="KCH"/>
    <property type="match status" value="1"/>
</dbReference>
<accession>G3B1T9</accession>
<feature type="compositionally biased region" description="Basic and acidic residues" evidence="1">
    <location>
        <begin position="474"/>
        <end position="484"/>
    </location>
</feature>
<dbReference type="AlphaFoldDB" id="G3B1T9"/>
<proteinExistence type="predicted"/>
<sequence length="590" mass="66923">MTTSGKGPFNAENEITKYKLDHSTFDLINVDRFKNTNWSTVFAYMWLWIMIFLSWILLGVDIYTCLNILVFHKWSSDDYKPYAYSVAKWLFTGCIIFQFILLAYHLVWAIHTYRTKNIALAYVNSIARTMYSVKSYNYHCLFHKIDTDNFFDWACFLSYGEVDNALQILLADTPRQVINILTLRYYATDGDLSNDIIANIKKIADTNLRLSIILSFMCLSVIIWSIFFFKFCLGMVMYLPVIAKLRNKGTKSLKKYCCKVVNDKVRLLVLKNHKPKSELLEQGILDMSEIKANPLLNDTVTRFDTDNDYEYQAVDRGVPSYNDNNKLYSSNAYSLQDLSNPFGDQDKASIGKDSLASDSSGTLQEGIDFSENSAKLATSSAFYGSGSGSRYTEPYQNPFSDSNAVLLQGRNMSQSSLTYDPFEPRLTQPGRVQTQPLPHLPRNYSQGTPAPEYTSSSVNPRSFSRKSPPNLDFPPKRSVTEGDLVRSVTEGSVASNTPYPVRGISLYDKNRKKSDAQGTTKSAGMYPSQDTGILFTIFPTPTPYDTFYKTIALLINTFILQINLYTKMILSSTYFPAFFSSCSFFNLANS</sequence>
<evidence type="ECO:0000313" key="3">
    <source>
        <dbReference type="EMBL" id="EGV65009.1"/>
    </source>
</evidence>
<dbReference type="Proteomes" id="UP000000707">
    <property type="component" value="Unassembled WGS sequence"/>
</dbReference>